<gene>
    <name evidence="4" type="ORF">DICVIV_08210</name>
</gene>
<dbReference type="AlphaFoldDB" id="A0A0D8XMJ3"/>
<name>A0A0D8XMJ3_DICVI</name>
<dbReference type="GO" id="GO:0005730">
    <property type="term" value="C:nucleolus"/>
    <property type="evidence" value="ECO:0007669"/>
    <property type="project" value="TreeGrafter"/>
</dbReference>
<dbReference type="GO" id="GO:0003676">
    <property type="term" value="F:nucleic acid binding"/>
    <property type="evidence" value="ECO:0007669"/>
    <property type="project" value="InterPro"/>
</dbReference>
<dbReference type="PROSITE" id="PS50174">
    <property type="entry name" value="G_PATCH"/>
    <property type="match status" value="1"/>
</dbReference>
<protein>
    <submittedName>
        <fullName evidence="4">G-patch domain protein</fullName>
    </submittedName>
</protein>
<dbReference type="Pfam" id="PF01585">
    <property type="entry name" value="G-patch"/>
    <property type="match status" value="1"/>
</dbReference>
<dbReference type="OrthoDB" id="29523at2759"/>
<reference evidence="4 5" key="1">
    <citation type="submission" date="2013-11" db="EMBL/GenBank/DDBJ databases">
        <title>Draft genome of the bovine lungworm Dictyocaulus viviparus.</title>
        <authorList>
            <person name="Mitreva M."/>
        </authorList>
    </citation>
    <scope>NUCLEOTIDE SEQUENCE [LARGE SCALE GENOMIC DNA]</scope>
    <source>
        <strain evidence="4 5">HannoverDv2000</strain>
    </source>
</reference>
<evidence type="ECO:0000313" key="5">
    <source>
        <dbReference type="Proteomes" id="UP000053766"/>
    </source>
</evidence>
<feature type="region of interest" description="Disordered" evidence="2">
    <location>
        <begin position="276"/>
        <end position="305"/>
    </location>
</feature>
<dbReference type="Proteomes" id="UP000053766">
    <property type="component" value="Unassembled WGS sequence"/>
</dbReference>
<evidence type="ECO:0000256" key="2">
    <source>
        <dbReference type="SAM" id="MobiDB-lite"/>
    </source>
</evidence>
<dbReference type="GO" id="GO:0010521">
    <property type="term" value="F:telomerase inhibitor activity"/>
    <property type="evidence" value="ECO:0007669"/>
    <property type="project" value="TreeGrafter"/>
</dbReference>
<dbReference type="InterPro" id="IPR000467">
    <property type="entry name" value="G_patch_dom"/>
</dbReference>
<reference evidence="5" key="2">
    <citation type="journal article" date="2016" name="Sci. Rep.">
        <title>Dictyocaulus viviparus genome, variome and transcriptome elucidate lungworm biology and support future intervention.</title>
        <authorList>
            <person name="McNulty S.N."/>
            <person name="Strube C."/>
            <person name="Rosa B.A."/>
            <person name="Martin J.C."/>
            <person name="Tyagi R."/>
            <person name="Choi Y.J."/>
            <person name="Wang Q."/>
            <person name="Hallsworth Pepin K."/>
            <person name="Zhang X."/>
            <person name="Ozersky P."/>
            <person name="Wilson R.K."/>
            <person name="Sternberg P.W."/>
            <person name="Gasser R.B."/>
            <person name="Mitreva M."/>
        </authorList>
    </citation>
    <scope>NUCLEOTIDE SEQUENCE [LARGE SCALE GENOMIC DNA]</scope>
    <source>
        <strain evidence="5">HannoverDv2000</strain>
    </source>
</reference>
<keyword evidence="1" id="KW-0175">Coiled coil</keyword>
<dbReference type="SMART" id="SM00443">
    <property type="entry name" value="G_patch"/>
    <property type="match status" value="1"/>
</dbReference>
<dbReference type="STRING" id="29172.A0A0D8XMJ3"/>
<accession>A0A0D8XMJ3</accession>
<evidence type="ECO:0000259" key="3">
    <source>
        <dbReference type="PROSITE" id="PS50174"/>
    </source>
</evidence>
<organism evidence="4 5">
    <name type="scientific">Dictyocaulus viviparus</name>
    <name type="common">Bovine lungworm</name>
    <dbReference type="NCBI Taxonomy" id="29172"/>
    <lineage>
        <taxon>Eukaryota</taxon>
        <taxon>Metazoa</taxon>
        <taxon>Ecdysozoa</taxon>
        <taxon>Nematoda</taxon>
        <taxon>Chromadorea</taxon>
        <taxon>Rhabditida</taxon>
        <taxon>Rhabditina</taxon>
        <taxon>Rhabditomorpha</taxon>
        <taxon>Strongyloidea</taxon>
        <taxon>Metastrongylidae</taxon>
        <taxon>Dictyocaulus</taxon>
    </lineage>
</organism>
<evidence type="ECO:0000256" key="1">
    <source>
        <dbReference type="SAM" id="Coils"/>
    </source>
</evidence>
<dbReference type="PANTHER" id="PTHR23149">
    <property type="entry name" value="G PATCH DOMAIN CONTAINING PROTEIN"/>
    <property type="match status" value="1"/>
</dbReference>
<proteinExistence type="predicted"/>
<evidence type="ECO:0000313" key="4">
    <source>
        <dbReference type="EMBL" id="KJH45735.1"/>
    </source>
</evidence>
<dbReference type="PANTHER" id="PTHR23149:SF27">
    <property type="entry name" value="PIN2_TERF1-INTERACTING TELOMERASE INHIBITOR 1"/>
    <property type="match status" value="1"/>
</dbReference>
<dbReference type="InterPro" id="IPR050656">
    <property type="entry name" value="PINX1"/>
</dbReference>
<sequence length="305" mass="35157">MSILAEPRRKQRLSVDPQNLQWRDDEKKFSKRLMERMGWSEGEGLGRNRQGIVEQLKLQRNNSGRGLGADKLTPNDETWIKHHDDFADLLNSLNRVKEKGSVEDGEKEELEKISLESTSKSIRRRIHYQRFTRAKDISNYSKNDLSAVIGIGLSTPRLEDPIKTDPIDEIQKKNAIQTKFGLNTTVSKMSVGEYFTAKMAAMKTESDQATNGMKVHKEAQLGVEEQIGERKRLKKRVKLKTQQKKQLEFQNNQELEAQEECEDERRILTSKSKRIGRRIAKSEDDAALRQEVSTRSMTKKVKKTT</sequence>
<feature type="coiled-coil region" evidence="1">
    <location>
        <begin position="230"/>
        <end position="264"/>
    </location>
</feature>
<feature type="domain" description="G-patch" evidence="3">
    <location>
        <begin position="26"/>
        <end position="72"/>
    </location>
</feature>
<dbReference type="EMBL" id="KN716389">
    <property type="protein sequence ID" value="KJH45735.1"/>
    <property type="molecule type" value="Genomic_DNA"/>
</dbReference>
<keyword evidence="5" id="KW-1185">Reference proteome</keyword>